<dbReference type="EMBL" id="JAGSOH010000042">
    <property type="protein sequence ID" value="MBR7827835.1"/>
    <property type="molecule type" value="Genomic_DNA"/>
</dbReference>
<dbReference type="Pfam" id="PF07811">
    <property type="entry name" value="TadE"/>
    <property type="match status" value="1"/>
</dbReference>
<reference evidence="3" key="1">
    <citation type="submission" date="2021-04" db="EMBL/GenBank/DDBJ databases">
        <title>Genome based classification of Actinospica acidithermotolerans sp. nov., an actinobacterium isolated from an Indonesian hot spring.</title>
        <authorList>
            <person name="Kusuma A.B."/>
            <person name="Putra K.E."/>
            <person name="Nafisah S."/>
            <person name="Loh J."/>
            <person name="Nouioui I."/>
            <person name="Goodfellow M."/>
        </authorList>
    </citation>
    <scope>NUCLEOTIDE SEQUENCE</scope>
    <source>
        <strain evidence="3">MGRD01-02</strain>
    </source>
</reference>
<keyword evidence="1" id="KW-1133">Transmembrane helix</keyword>
<keyword evidence="1" id="KW-0472">Membrane</keyword>
<accession>A0A941IGV7</accession>
<comment type="caution">
    <text evidence="3">The sequence shown here is derived from an EMBL/GenBank/DDBJ whole genome shotgun (WGS) entry which is preliminary data.</text>
</comment>
<gene>
    <name evidence="3" type="ORF">KDK95_16060</name>
</gene>
<dbReference type="Proteomes" id="UP000676325">
    <property type="component" value="Unassembled WGS sequence"/>
</dbReference>
<dbReference type="AlphaFoldDB" id="A0A941IGV7"/>
<evidence type="ECO:0000313" key="3">
    <source>
        <dbReference type="EMBL" id="MBR7827835.1"/>
    </source>
</evidence>
<keyword evidence="1" id="KW-0812">Transmembrane</keyword>
<dbReference type="RefSeq" id="WP_212518977.1">
    <property type="nucleotide sequence ID" value="NZ_JAGSOH010000042.1"/>
</dbReference>
<dbReference type="InterPro" id="IPR012495">
    <property type="entry name" value="TadE-like_dom"/>
</dbReference>
<organism evidence="3 4">
    <name type="scientific">Actinospica acidithermotolerans</name>
    <dbReference type="NCBI Taxonomy" id="2828514"/>
    <lineage>
        <taxon>Bacteria</taxon>
        <taxon>Bacillati</taxon>
        <taxon>Actinomycetota</taxon>
        <taxon>Actinomycetes</taxon>
        <taxon>Catenulisporales</taxon>
        <taxon>Actinospicaceae</taxon>
        <taxon>Actinospica</taxon>
    </lineage>
</organism>
<evidence type="ECO:0000313" key="4">
    <source>
        <dbReference type="Proteomes" id="UP000676325"/>
    </source>
</evidence>
<evidence type="ECO:0000256" key="1">
    <source>
        <dbReference type="SAM" id="Phobius"/>
    </source>
</evidence>
<feature type="domain" description="TadE-like" evidence="2">
    <location>
        <begin position="29"/>
        <end position="71"/>
    </location>
</feature>
<keyword evidence="4" id="KW-1185">Reference proteome</keyword>
<sequence length="163" mass="16834">MTRHTNPSNTLLRAARRRLEHVRAERERGSVVVELVLVVPIFIVLMLLIVALGRASDASIQVHDAAHAAARAATLATYPGAADGAAEQAASQALSESGTTCRSMNVSADVGNLTPGSMVSVTVSCTVDYQDLSGIDLPGAHTISATSTSVVDRYGSTTTGTTG</sequence>
<protein>
    <submittedName>
        <fullName evidence="3">Pilus assembly protein</fullName>
    </submittedName>
</protein>
<feature type="transmembrane region" description="Helical" evidence="1">
    <location>
        <begin position="31"/>
        <end position="52"/>
    </location>
</feature>
<proteinExistence type="predicted"/>
<evidence type="ECO:0000259" key="2">
    <source>
        <dbReference type="Pfam" id="PF07811"/>
    </source>
</evidence>
<name>A0A941IGV7_9ACTN</name>